<dbReference type="PANTHER" id="PTHR46890">
    <property type="entry name" value="NON-LTR RETROLELEMENT REVERSE TRANSCRIPTASE-LIKE PROTEIN-RELATED"/>
    <property type="match status" value="1"/>
</dbReference>
<dbReference type="PaxDb" id="3635-A0A1U8J1Q0"/>
<dbReference type="RefSeq" id="XP_016684270.1">
    <property type="nucleotide sequence ID" value="XM_016828781.1"/>
</dbReference>
<gene>
    <name evidence="3" type="primary">LOC107902637</name>
</gene>
<reference evidence="3" key="2">
    <citation type="submission" date="2025-08" db="UniProtKB">
        <authorList>
            <consortium name="RefSeq"/>
        </authorList>
    </citation>
    <scope>IDENTIFICATION</scope>
</reference>
<dbReference type="InterPro" id="IPR052343">
    <property type="entry name" value="Retrotransposon-Effector_Assoc"/>
</dbReference>
<dbReference type="GeneID" id="107902637"/>
<sequence>MGTLPIFLKLLGALLVLIFLQQLSSIYQLLPAFNATTITFVPICEHPKHVKEFRPIACYTTVYKCLSKVLVNRITLYLLGLILKSQSAFFKGRNINDNILLAYELMRGYNRKALNFLDALIGWIAACVTFPNYSISINGGLEFYLFSGLLLNTSKSELFAAGVLEDELDSVISDHWVQGSRLLVRYLGLPPVSRTLSIPDCKALIEKIVAKSIIGLAIM</sequence>
<evidence type="ECO:0000313" key="2">
    <source>
        <dbReference type="Proteomes" id="UP000818029"/>
    </source>
</evidence>
<dbReference type="Proteomes" id="UP000818029">
    <property type="component" value="Chromosome D05"/>
</dbReference>
<keyword evidence="1" id="KW-0732">Signal</keyword>
<dbReference type="KEGG" id="ghi:107902637"/>
<protein>
    <recommendedName>
        <fullName evidence="4">Reverse transcriptase domain-containing protein</fullName>
    </recommendedName>
</protein>
<dbReference type="OrthoDB" id="1108823at2759"/>
<evidence type="ECO:0008006" key="4">
    <source>
        <dbReference type="Google" id="ProtNLM"/>
    </source>
</evidence>
<name>A0A1U8J1Q0_GOSHI</name>
<dbReference type="AlphaFoldDB" id="A0A1U8J1Q0"/>
<feature type="chain" id="PRO_5010538710" description="Reverse transcriptase domain-containing protein" evidence="1">
    <location>
        <begin position="26"/>
        <end position="219"/>
    </location>
</feature>
<keyword evidence="2" id="KW-1185">Reference proteome</keyword>
<reference evidence="2" key="1">
    <citation type="journal article" date="2020" name="Nat. Genet.">
        <title>Genomic diversifications of five Gossypium allopolyploid species and their impact on cotton improvement.</title>
        <authorList>
            <person name="Chen Z.J."/>
            <person name="Sreedasyam A."/>
            <person name="Ando A."/>
            <person name="Song Q."/>
            <person name="De Santiago L.M."/>
            <person name="Hulse-Kemp A.M."/>
            <person name="Ding M."/>
            <person name="Ye W."/>
            <person name="Kirkbride R.C."/>
            <person name="Jenkins J."/>
            <person name="Plott C."/>
            <person name="Lovell J."/>
            <person name="Lin Y.M."/>
            <person name="Vaughn R."/>
            <person name="Liu B."/>
            <person name="Simpson S."/>
            <person name="Scheffler B.E."/>
            <person name="Wen L."/>
            <person name="Saski C.A."/>
            <person name="Grover C.E."/>
            <person name="Hu G."/>
            <person name="Conover J.L."/>
            <person name="Carlson J.W."/>
            <person name="Shu S."/>
            <person name="Boston L.B."/>
            <person name="Williams M."/>
            <person name="Peterson D.G."/>
            <person name="McGee K."/>
            <person name="Jones D.C."/>
            <person name="Wendel J.F."/>
            <person name="Stelly D.M."/>
            <person name="Grimwood J."/>
            <person name="Schmutz J."/>
        </authorList>
    </citation>
    <scope>NUCLEOTIDE SEQUENCE [LARGE SCALE GENOMIC DNA]</scope>
    <source>
        <strain evidence="2">cv. TM-1</strain>
    </source>
</reference>
<organism evidence="2 3">
    <name type="scientific">Gossypium hirsutum</name>
    <name type="common">Upland cotton</name>
    <name type="synonym">Gossypium mexicanum</name>
    <dbReference type="NCBI Taxonomy" id="3635"/>
    <lineage>
        <taxon>Eukaryota</taxon>
        <taxon>Viridiplantae</taxon>
        <taxon>Streptophyta</taxon>
        <taxon>Embryophyta</taxon>
        <taxon>Tracheophyta</taxon>
        <taxon>Spermatophyta</taxon>
        <taxon>Magnoliopsida</taxon>
        <taxon>eudicotyledons</taxon>
        <taxon>Gunneridae</taxon>
        <taxon>Pentapetalae</taxon>
        <taxon>rosids</taxon>
        <taxon>malvids</taxon>
        <taxon>Malvales</taxon>
        <taxon>Malvaceae</taxon>
        <taxon>Malvoideae</taxon>
        <taxon>Gossypium</taxon>
    </lineage>
</organism>
<accession>A0A1U8J1Q0</accession>
<feature type="signal peptide" evidence="1">
    <location>
        <begin position="1"/>
        <end position="25"/>
    </location>
</feature>
<proteinExistence type="predicted"/>
<dbReference type="PANTHER" id="PTHR46890:SF1">
    <property type="entry name" value="REVERSE TRANSCRIPTASE DOMAIN-CONTAINING PROTEIN"/>
    <property type="match status" value="1"/>
</dbReference>
<evidence type="ECO:0000313" key="3">
    <source>
        <dbReference type="RefSeq" id="XP_016684270.1"/>
    </source>
</evidence>
<dbReference type="STRING" id="3635.A0A1U8J1Q0"/>
<evidence type="ECO:0000256" key="1">
    <source>
        <dbReference type="SAM" id="SignalP"/>
    </source>
</evidence>